<evidence type="ECO:0000313" key="4">
    <source>
        <dbReference type="Proteomes" id="UP001152747"/>
    </source>
</evidence>
<dbReference type="AlphaFoldDB" id="A0A9P1I6R0"/>
<dbReference type="PANTHER" id="PTHR46292:SF1">
    <property type="entry name" value="COILED-COIL DOMAIN-CONTAINING PROTEIN 102A"/>
    <property type="match status" value="1"/>
</dbReference>
<dbReference type="Proteomes" id="UP001152747">
    <property type="component" value="Unassembled WGS sequence"/>
</dbReference>
<gene>
    <name evidence="3" type="ORF">CAMP_LOCUS1959</name>
</gene>
<evidence type="ECO:0000313" key="3">
    <source>
        <dbReference type="EMBL" id="CAI5439322.1"/>
    </source>
</evidence>
<feature type="coiled-coil region" evidence="2">
    <location>
        <begin position="164"/>
        <end position="198"/>
    </location>
</feature>
<proteinExistence type="predicted"/>
<name>A0A9P1I6R0_9PELO</name>
<dbReference type="OrthoDB" id="5984396at2759"/>
<accession>A0A9P1I6R0</accession>
<evidence type="ECO:0000256" key="1">
    <source>
        <dbReference type="ARBA" id="ARBA00023054"/>
    </source>
</evidence>
<evidence type="ECO:0008006" key="5">
    <source>
        <dbReference type="Google" id="ProtNLM"/>
    </source>
</evidence>
<comment type="caution">
    <text evidence="3">The sequence shown here is derived from an EMBL/GenBank/DDBJ whole genome shotgun (WGS) entry which is preliminary data.</text>
</comment>
<organism evidence="3 4">
    <name type="scientific">Caenorhabditis angaria</name>
    <dbReference type="NCBI Taxonomy" id="860376"/>
    <lineage>
        <taxon>Eukaryota</taxon>
        <taxon>Metazoa</taxon>
        <taxon>Ecdysozoa</taxon>
        <taxon>Nematoda</taxon>
        <taxon>Chromadorea</taxon>
        <taxon>Rhabditida</taxon>
        <taxon>Rhabditina</taxon>
        <taxon>Rhabditomorpha</taxon>
        <taxon>Rhabditoidea</taxon>
        <taxon>Rhabditidae</taxon>
        <taxon>Peloderinae</taxon>
        <taxon>Caenorhabditis</taxon>
    </lineage>
</organism>
<dbReference type="EMBL" id="CANHGI010000001">
    <property type="protein sequence ID" value="CAI5439322.1"/>
    <property type="molecule type" value="Genomic_DNA"/>
</dbReference>
<reference evidence="3" key="1">
    <citation type="submission" date="2022-11" db="EMBL/GenBank/DDBJ databases">
        <authorList>
            <person name="Kikuchi T."/>
        </authorList>
    </citation>
    <scope>NUCLEOTIDE SEQUENCE</scope>
    <source>
        <strain evidence="3">PS1010</strain>
    </source>
</reference>
<keyword evidence="4" id="KW-1185">Reference proteome</keyword>
<dbReference type="PANTHER" id="PTHR46292">
    <property type="entry name" value="COILED-COIL DOMAIN-CONTAINING PROTEIN 102A"/>
    <property type="match status" value="1"/>
</dbReference>
<keyword evidence="1 2" id="KW-0175">Coiled coil</keyword>
<sequence>MADSVTPIGNRYIESNDSDIHFLRTWAVRRCQHTDWDVCERIRLVELQEARDRAAQMEKTMRWWSNCTAEWRNRWSAVRDERNRAREEAETLRYNYDLLLEEREKSIISSQESSPELELRPKLHVAVQTCENAAGNSNFLGKISEIDEQIAAETEFLKDQTFELQKAREKIDADSKIIDELREKVEKMERELQNAGKNKRASSS</sequence>
<evidence type="ECO:0000256" key="2">
    <source>
        <dbReference type="SAM" id="Coils"/>
    </source>
</evidence>
<protein>
    <recommendedName>
        <fullName evidence="5">Coiled-coil domain-containing protein 102A</fullName>
    </recommendedName>
</protein>